<accession>A0A3N4JNX7</accession>
<keyword evidence="3" id="KW-1185">Reference proteome</keyword>
<dbReference type="InterPro" id="IPR038717">
    <property type="entry name" value="Tc1-like_DDE_dom"/>
</dbReference>
<dbReference type="Gene3D" id="3.30.420.10">
    <property type="entry name" value="Ribonuclease H-like superfamily/Ribonuclease H"/>
    <property type="match status" value="1"/>
</dbReference>
<dbReference type="AlphaFoldDB" id="A0A3N4JNX7"/>
<dbReference type="OrthoDB" id="5410741at2759"/>
<organism evidence="2 3">
    <name type="scientific">Choiromyces venosus 120613-1</name>
    <dbReference type="NCBI Taxonomy" id="1336337"/>
    <lineage>
        <taxon>Eukaryota</taxon>
        <taxon>Fungi</taxon>
        <taxon>Dikarya</taxon>
        <taxon>Ascomycota</taxon>
        <taxon>Pezizomycotina</taxon>
        <taxon>Pezizomycetes</taxon>
        <taxon>Pezizales</taxon>
        <taxon>Tuberaceae</taxon>
        <taxon>Choiromyces</taxon>
    </lineage>
</organism>
<dbReference type="Pfam" id="PF13358">
    <property type="entry name" value="DDE_3"/>
    <property type="match status" value="1"/>
</dbReference>
<gene>
    <name evidence="2" type="ORF">L873DRAFT_1682491</name>
</gene>
<reference evidence="2 3" key="1">
    <citation type="journal article" date="2018" name="Nat. Ecol. Evol.">
        <title>Pezizomycetes genomes reveal the molecular basis of ectomycorrhizal truffle lifestyle.</title>
        <authorList>
            <person name="Murat C."/>
            <person name="Payen T."/>
            <person name="Noel B."/>
            <person name="Kuo A."/>
            <person name="Morin E."/>
            <person name="Chen J."/>
            <person name="Kohler A."/>
            <person name="Krizsan K."/>
            <person name="Balestrini R."/>
            <person name="Da Silva C."/>
            <person name="Montanini B."/>
            <person name="Hainaut M."/>
            <person name="Levati E."/>
            <person name="Barry K.W."/>
            <person name="Belfiori B."/>
            <person name="Cichocki N."/>
            <person name="Clum A."/>
            <person name="Dockter R.B."/>
            <person name="Fauchery L."/>
            <person name="Guy J."/>
            <person name="Iotti M."/>
            <person name="Le Tacon F."/>
            <person name="Lindquist E.A."/>
            <person name="Lipzen A."/>
            <person name="Malagnac F."/>
            <person name="Mello A."/>
            <person name="Molinier V."/>
            <person name="Miyauchi S."/>
            <person name="Poulain J."/>
            <person name="Riccioni C."/>
            <person name="Rubini A."/>
            <person name="Sitrit Y."/>
            <person name="Splivallo R."/>
            <person name="Traeger S."/>
            <person name="Wang M."/>
            <person name="Zifcakova L."/>
            <person name="Wipf D."/>
            <person name="Zambonelli A."/>
            <person name="Paolocci F."/>
            <person name="Nowrousian M."/>
            <person name="Ottonello S."/>
            <person name="Baldrian P."/>
            <person name="Spatafora J.W."/>
            <person name="Henrissat B."/>
            <person name="Nagy L.G."/>
            <person name="Aury J.M."/>
            <person name="Wincker P."/>
            <person name="Grigoriev I.V."/>
            <person name="Bonfante P."/>
            <person name="Martin F.M."/>
        </authorList>
    </citation>
    <scope>NUCLEOTIDE SEQUENCE [LARGE SCALE GENOMIC DNA]</scope>
    <source>
        <strain evidence="2 3">120613-1</strain>
    </source>
</reference>
<feature type="domain" description="Tc1-like transposase DDE" evidence="1">
    <location>
        <begin position="20"/>
        <end position="57"/>
    </location>
</feature>
<dbReference type="STRING" id="1336337.A0A3N4JNX7"/>
<evidence type="ECO:0000313" key="3">
    <source>
        <dbReference type="Proteomes" id="UP000276215"/>
    </source>
</evidence>
<evidence type="ECO:0000313" key="2">
    <source>
        <dbReference type="EMBL" id="RPA99876.1"/>
    </source>
</evidence>
<sequence length="104" mass="12309">MEDNALAHYSDFTTLERLKASIPKVDWPPNSPDFNPIEHLWELMKSQIQTRRGHERVTSITEMKEVLRQEWEQITVQEVNKEISKLPRVMAKCIEQHGRNKFHG</sequence>
<dbReference type="GO" id="GO:0003676">
    <property type="term" value="F:nucleic acid binding"/>
    <property type="evidence" value="ECO:0007669"/>
    <property type="project" value="InterPro"/>
</dbReference>
<evidence type="ECO:0000259" key="1">
    <source>
        <dbReference type="Pfam" id="PF13358"/>
    </source>
</evidence>
<dbReference type="EMBL" id="ML120384">
    <property type="protein sequence ID" value="RPA99876.1"/>
    <property type="molecule type" value="Genomic_DNA"/>
</dbReference>
<dbReference type="Proteomes" id="UP000276215">
    <property type="component" value="Unassembled WGS sequence"/>
</dbReference>
<proteinExistence type="predicted"/>
<dbReference type="InterPro" id="IPR036397">
    <property type="entry name" value="RNaseH_sf"/>
</dbReference>
<name>A0A3N4JNX7_9PEZI</name>
<protein>
    <recommendedName>
        <fullName evidence="1">Tc1-like transposase DDE domain-containing protein</fullName>
    </recommendedName>
</protein>